<reference evidence="2 3" key="1">
    <citation type="submission" date="2024-06" db="EMBL/GenBank/DDBJ databases">
        <title>Halorubrum miltondacostae sp. nov., a potential PHA producer isolated from an inland solar saltern in Rio Maior, Portugal.</title>
        <authorList>
            <person name="Albuquerque L."/>
            <person name="Viver T."/>
            <person name="Barroso C."/>
            <person name="Claudino R."/>
            <person name="Galvan M."/>
            <person name="Simoes G."/>
            <person name="Lobo Da Cunha A."/>
            <person name="Egas C."/>
        </authorList>
    </citation>
    <scope>NUCLEOTIDE SEQUENCE [LARGE SCALE GENOMIC DNA]</scope>
    <source>
        <strain evidence="2 3">RMP-11</strain>
    </source>
</reference>
<organism evidence="2 3">
    <name type="scientific">Halorubrum miltondacostae</name>
    <dbReference type="NCBI Taxonomy" id="3076378"/>
    <lineage>
        <taxon>Archaea</taxon>
        <taxon>Methanobacteriati</taxon>
        <taxon>Methanobacteriota</taxon>
        <taxon>Stenosarchaea group</taxon>
        <taxon>Halobacteria</taxon>
        <taxon>Halobacteriales</taxon>
        <taxon>Haloferacaceae</taxon>
        <taxon>Halorubrum</taxon>
    </lineage>
</organism>
<dbReference type="RefSeq" id="WP_371163035.1">
    <property type="nucleotide sequence ID" value="NZ_JBEDNX010000007.1"/>
</dbReference>
<sequence length="63" mass="7343">MTGLAEWDDAEKMAAIAFYYTDLKERDIRGIFRTSGADEYPGNPPWEVRHPNEDDQILKIQQE</sequence>
<comment type="caution">
    <text evidence="2">The sequence shown here is derived from an EMBL/GenBank/DDBJ whole genome shotgun (WGS) entry which is preliminary data.</text>
</comment>
<protein>
    <submittedName>
        <fullName evidence="2">Uncharacterized protein</fullName>
    </submittedName>
</protein>
<dbReference type="EMBL" id="JBEDNY010000005">
    <property type="protein sequence ID" value="MEZ3164996.1"/>
    <property type="molecule type" value="Genomic_DNA"/>
</dbReference>
<gene>
    <name evidence="2" type="ORF">ABNG04_14125</name>
</gene>
<feature type="region of interest" description="Disordered" evidence="1">
    <location>
        <begin position="35"/>
        <end position="54"/>
    </location>
</feature>
<evidence type="ECO:0000256" key="1">
    <source>
        <dbReference type="SAM" id="MobiDB-lite"/>
    </source>
</evidence>
<evidence type="ECO:0000313" key="3">
    <source>
        <dbReference type="Proteomes" id="UP001567572"/>
    </source>
</evidence>
<proteinExistence type="predicted"/>
<dbReference type="Proteomes" id="UP001567572">
    <property type="component" value="Unassembled WGS sequence"/>
</dbReference>
<accession>A0ABD5M414</accession>
<evidence type="ECO:0000313" key="2">
    <source>
        <dbReference type="EMBL" id="MEZ3164996.1"/>
    </source>
</evidence>
<name>A0ABD5M414_9EURY</name>
<dbReference type="AlphaFoldDB" id="A0ABD5M414"/>
<keyword evidence="3" id="KW-1185">Reference proteome</keyword>